<dbReference type="EMBL" id="JAIWYP010000003">
    <property type="protein sequence ID" value="KAH3846291.1"/>
    <property type="molecule type" value="Genomic_DNA"/>
</dbReference>
<evidence type="ECO:0000313" key="1">
    <source>
        <dbReference type="EMBL" id="KAH3846291.1"/>
    </source>
</evidence>
<reference evidence="1" key="1">
    <citation type="journal article" date="2019" name="bioRxiv">
        <title>The Genome of the Zebra Mussel, Dreissena polymorpha: A Resource for Invasive Species Research.</title>
        <authorList>
            <person name="McCartney M.A."/>
            <person name="Auch B."/>
            <person name="Kono T."/>
            <person name="Mallez S."/>
            <person name="Zhang Y."/>
            <person name="Obille A."/>
            <person name="Becker A."/>
            <person name="Abrahante J.E."/>
            <person name="Garbe J."/>
            <person name="Badalamenti J.P."/>
            <person name="Herman A."/>
            <person name="Mangelson H."/>
            <person name="Liachko I."/>
            <person name="Sullivan S."/>
            <person name="Sone E.D."/>
            <person name="Koren S."/>
            <person name="Silverstein K.A.T."/>
            <person name="Beckman K.B."/>
            <person name="Gohl D.M."/>
        </authorList>
    </citation>
    <scope>NUCLEOTIDE SEQUENCE</scope>
    <source>
        <strain evidence="1">Duluth1</strain>
        <tissue evidence="1">Whole animal</tissue>
    </source>
</reference>
<dbReference type="Proteomes" id="UP000828390">
    <property type="component" value="Unassembled WGS sequence"/>
</dbReference>
<name>A0A9D4KUT5_DREPO</name>
<sequence length="75" mass="7932">MLSGPIDLPFYNSLMPLRISFFVGAQHLIGTSLLAYGIPSWLEGAGLSSSSFFSLSTAITRAFYSLTGLSGLANV</sequence>
<keyword evidence="2" id="KW-1185">Reference proteome</keyword>
<proteinExistence type="predicted"/>
<gene>
    <name evidence="1" type="ORF">DPMN_088591</name>
</gene>
<reference evidence="1" key="2">
    <citation type="submission" date="2020-11" db="EMBL/GenBank/DDBJ databases">
        <authorList>
            <person name="McCartney M.A."/>
            <person name="Auch B."/>
            <person name="Kono T."/>
            <person name="Mallez S."/>
            <person name="Becker A."/>
            <person name="Gohl D.M."/>
            <person name="Silverstein K.A.T."/>
            <person name="Koren S."/>
            <person name="Bechman K.B."/>
            <person name="Herman A."/>
            <person name="Abrahante J.E."/>
            <person name="Garbe J."/>
        </authorList>
    </citation>
    <scope>NUCLEOTIDE SEQUENCE</scope>
    <source>
        <strain evidence="1">Duluth1</strain>
        <tissue evidence="1">Whole animal</tissue>
    </source>
</reference>
<accession>A0A9D4KUT5</accession>
<protein>
    <submittedName>
        <fullName evidence="1">Uncharacterized protein</fullName>
    </submittedName>
</protein>
<comment type="caution">
    <text evidence="1">The sequence shown here is derived from an EMBL/GenBank/DDBJ whole genome shotgun (WGS) entry which is preliminary data.</text>
</comment>
<evidence type="ECO:0000313" key="2">
    <source>
        <dbReference type="Proteomes" id="UP000828390"/>
    </source>
</evidence>
<organism evidence="1 2">
    <name type="scientific">Dreissena polymorpha</name>
    <name type="common">Zebra mussel</name>
    <name type="synonym">Mytilus polymorpha</name>
    <dbReference type="NCBI Taxonomy" id="45954"/>
    <lineage>
        <taxon>Eukaryota</taxon>
        <taxon>Metazoa</taxon>
        <taxon>Spiralia</taxon>
        <taxon>Lophotrochozoa</taxon>
        <taxon>Mollusca</taxon>
        <taxon>Bivalvia</taxon>
        <taxon>Autobranchia</taxon>
        <taxon>Heteroconchia</taxon>
        <taxon>Euheterodonta</taxon>
        <taxon>Imparidentia</taxon>
        <taxon>Neoheterodontei</taxon>
        <taxon>Myida</taxon>
        <taxon>Dreissenoidea</taxon>
        <taxon>Dreissenidae</taxon>
        <taxon>Dreissena</taxon>
    </lineage>
</organism>
<dbReference type="AlphaFoldDB" id="A0A9D4KUT5"/>